<feature type="signal peptide" evidence="1">
    <location>
        <begin position="1"/>
        <end position="26"/>
    </location>
</feature>
<comment type="caution">
    <text evidence="2">The sequence shown here is derived from an EMBL/GenBank/DDBJ whole genome shotgun (WGS) entry which is preliminary data.</text>
</comment>
<protein>
    <submittedName>
        <fullName evidence="2">Uncharacterized protein</fullName>
    </submittedName>
</protein>
<dbReference type="EMBL" id="FCOA02000007">
    <property type="protein sequence ID" value="SAK59464.1"/>
    <property type="molecule type" value="Genomic_DNA"/>
</dbReference>
<sequence length="74" mass="8275">MMDSLYAQLRALPVAAALVLPLAVTAQGAEHGIALVVDHYPERRYAIGEHLSRPRPGEAVRYLRIQRLPDEQRS</sequence>
<evidence type="ECO:0000313" key="3">
    <source>
        <dbReference type="Proteomes" id="UP000054851"/>
    </source>
</evidence>
<gene>
    <name evidence="2" type="ORF">AWB79_02621</name>
</gene>
<proteinExistence type="predicted"/>
<dbReference type="RefSeq" id="WP_157695759.1">
    <property type="nucleotide sequence ID" value="NZ_FCOA02000007.1"/>
</dbReference>
<reference evidence="2" key="1">
    <citation type="submission" date="2016-01" db="EMBL/GenBank/DDBJ databases">
        <authorList>
            <person name="Peeters C."/>
        </authorList>
    </citation>
    <scope>NUCLEOTIDE SEQUENCE</scope>
    <source>
        <strain evidence="2">LMG 29322</strain>
    </source>
</reference>
<dbReference type="OrthoDB" id="9134764at2"/>
<dbReference type="AlphaFoldDB" id="A0A158ANQ3"/>
<keyword evidence="1" id="KW-0732">Signal</keyword>
<name>A0A158ANQ3_9BURK</name>
<accession>A0A158ANQ3</accession>
<evidence type="ECO:0000256" key="1">
    <source>
        <dbReference type="SAM" id="SignalP"/>
    </source>
</evidence>
<dbReference type="Proteomes" id="UP000054851">
    <property type="component" value="Unassembled WGS sequence"/>
</dbReference>
<organism evidence="2 3">
    <name type="scientific">Caballeronia hypogeia</name>
    <dbReference type="NCBI Taxonomy" id="1777140"/>
    <lineage>
        <taxon>Bacteria</taxon>
        <taxon>Pseudomonadati</taxon>
        <taxon>Pseudomonadota</taxon>
        <taxon>Betaproteobacteria</taxon>
        <taxon>Burkholderiales</taxon>
        <taxon>Burkholderiaceae</taxon>
        <taxon>Caballeronia</taxon>
    </lineage>
</organism>
<evidence type="ECO:0000313" key="2">
    <source>
        <dbReference type="EMBL" id="SAK59464.1"/>
    </source>
</evidence>
<keyword evidence="3" id="KW-1185">Reference proteome</keyword>
<feature type="chain" id="PRO_5007620708" evidence="1">
    <location>
        <begin position="27"/>
        <end position="74"/>
    </location>
</feature>